<organism evidence="1 2">
    <name type="scientific">Cinara cedri</name>
    <dbReference type="NCBI Taxonomy" id="506608"/>
    <lineage>
        <taxon>Eukaryota</taxon>
        <taxon>Metazoa</taxon>
        <taxon>Ecdysozoa</taxon>
        <taxon>Arthropoda</taxon>
        <taxon>Hexapoda</taxon>
        <taxon>Insecta</taxon>
        <taxon>Pterygota</taxon>
        <taxon>Neoptera</taxon>
        <taxon>Paraneoptera</taxon>
        <taxon>Hemiptera</taxon>
        <taxon>Sternorrhyncha</taxon>
        <taxon>Aphidomorpha</taxon>
        <taxon>Aphidoidea</taxon>
        <taxon>Aphididae</taxon>
        <taxon>Lachninae</taxon>
        <taxon>Cinara</taxon>
    </lineage>
</organism>
<dbReference type="Proteomes" id="UP000325440">
    <property type="component" value="Unassembled WGS sequence"/>
</dbReference>
<dbReference type="AlphaFoldDB" id="A0A5E4NLX0"/>
<evidence type="ECO:0000313" key="2">
    <source>
        <dbReference type="Proteomes" id="UP000325440"/>
    </source>
</evidence>
<feature type="non-terminal residue" evidence="1">
    <location>
        <position position="1"/>
    </location>
</feature>
<keyword evidence="2" id="KW-1185">Reference proteome</keyword>
<accession>A0A5E4NLX0</accession>
<dbReference type="OrthoDB" id="6625030at2759"/>
<reference evidence="1 2" key="1">
    <citation type="submission" date="2019-08" db="EMBL/GenBank/DDBJ databases">
        <authorList>
            <person name="Alioto T."/>
            <person name="Alioto T."/>
            <person name="Gomez Garrido J."/>
        </authorList>
    </citation>
    <scope>NUCLEOTIDE SEQUENCE [LARGE SCALE GENOMIC DNA]</scope>
</reference>
<name>A0A5E4NLX0_9HEMI</name>
<protein>
    <submittedName>
        <fullName evidence="1">Uncharacterized protein</fullName>
    </submittedName>
</protein>
<evidence type="ECO:0000313" key="1">
    <source>
        <dbReference type="EMBL" id="VVC42490.1"/>
    </source>
</evidence>
<sequence length="123" mass="14508">GKRRLKEETAPRVKKAWMDQMKTLGFIEIDSAFSRKIVWYYLKNIESTYYKPQVDNSTVNRAFKTSARPIFPDTDIKDDRIRDGFIQASMQYANNLTVEDYDKMKEDSWIIYQDLTSGISFIT</sequence>
<dbReference type="EMBL" id="CABPRJ010001956">
    <property type="protein sequence ID" value="VVC42490.1"/>
    <property type="molecule type" value="Genomic_DNA"/>
</dbReference>
<gene>
    <name evidence="1" type="ORF">CINCED_3A007549</name>
</gene>
<proteinExistence type="predicted"/>